<gene>
    <name evidence="7" type="ORF">C4S77_09360</name>
</gene>
<keyword evidence="2" id="KW-0479">Metal-binding</keyword>
<evidence type="ECO:0000256" key="2">
    <source>
        <dbReference type="ARBA" id="ARBA00022723"/>
    </source>
</evidence>
<sequence length="520" mass="59658">MSKELVISYEDNKVKIVILEDGRIQELHEDEIGNNFTVGDIILGKIKKLAPSLNACFVNIGYEKDAFLHYHDLGPQIKSSLKYIKGVSCGKINSPRLNSFSFEEDIDKDGVIQDILSPNQEILVQITKEPISTKGPRISSEISLAGRYLVLIPFASKTSISRNISTTEEKDRLRKIGDQIRPTGFGLIIRTVAEGKSVEELQSDLRYLLNKWNTICFRNIKKGKPPVKILGELDKASSILRDNFNGDFVSITCDDEDLVQEIKDYLHIIAPEKSKIVKYYDSHIPIFEYYNIDKQIKQLFGKHVNIYQSKGAYLIIEHTEALHVIDVNSGNITANQKSQEDAALHVNKLAAAEIARQLRLRDLGGIIVIDFIDLTSSQHKKELYEFFKEVMKNDKAKHKILPPSKFGLVQLTRQRVRPQKQVNTTEDNPNPNGKIESPIVLLDRIQEHIFNFLASPKEKKIYLHVHPFVAAYLTKGLKSIRNMWFLKYKKWVKVIPRDSFKYLEFQIQNDKKEVLYMFSN</sequence>
<dbReference type="Gene3D" id="2.40.50.140">
    <property type="entry name" value="Nucleic acid-binding proteins"/>
    <property type="match status" value="1"/>
</dbReference>
<dbReference type="InterPro" id="IPR019307">
    <property type="entry name" value="RNA-bd_AU-1/RNase_E/G"/>
</dbReference>
<dbReference type="GO" id="GO:0046872">
    <property type="term" value="F:metal ion binding"/>
    <property type="evidence" value="ECO:0007669"/>
    <property type="project" value="UniProtKB-KW"/>
</dbReference>
<dbReference type="PANTHER" id="PTHR30001">
    <property type="entry name" value="RIBONUCLEASE"/>
    <property type="match status" value="1"/>
</dbReference>
<dbReference type="CDD" id="cd04453">
    <property type="entry name" value="S1_RNase_E"/>
    <property type="match status" value="1"/>
</dbReference>
<dbReference type="SMART" id="SM00316">
    <property type="entry name" value="S1"/>
    <property type="match status" value="1"/>
</dbReference>
<dbReference type="EMBL" id="PSZM01000043">
    <property type="protein sequence ID" value="PQL91052.1"/>
    <property type="molecule type" value="Genomic_DNA"/>
</dbReference>
<dbReference type="InterPro" id="IPR012340">
    <property type="entry name" value="NA-bd_OB-fold"/>
</dbReference>
<protein>
    <submittedName>
        <fullName evidence="7">Ribonuclease E/G</fullName>
    </submittedName>
</protein>
<name>A0A2S8A912_9FLAO</name>
<evidence type="ECO:0000256" key="5">
    <source>
        <dbReference type="ARBA" id="ARBA00022884"/>
    </source>
</evidence>
<organism evidence="7 8">
    <name type="scientific">Apibacter adventoris</name>
    <dbReference type="NCBI Taxonomy" id="1679466"/>
    <lineage>
        <taxon>Bacteria</taxon>
        <taxon>Pseudomonadati</taxon>
        <taxon>Bacteroidota</taxon>
        <taxon>Flavobacteriia</taxon>
        <taxon>Flavobacteriales</taxon>
        <taxon>Weeksellaceae</taxon>
        <taxon>Apibacter</taxon>
    </lineage>
</organism>
<dbReference type="InterPro" id="IPR004659">
    <property type="entry name" value="RNase_E/G"/>
</dbReference>
<dbReference type="Pfam" id="PF10150">
    <property type="entry name" value="RNase_E_G"/>
    <property type="match status" value="1"/>
</dbReference>
<dbReference type="GO" id="GO:0004540">
    <property type="term" value="F:RNA nuclease activity"/>
    <property type="evidence" value="ECO:0007669"/>
    <property type="project" value="InterPro"/>
</dbReference>
<dbReference type="GO" id="GO:0003723">
    <property type="term" value="F:RNA binding"/>
    <property type="evidence" value="ECO:0007669"/>
    <property type="project" value="UniProtKB-KW"/>
</dbReference>
<evidence type="ECO:0000256" key="1">
    <source>
        <dbReference type="ARBA" id="ARBA00001946"/>
    </source>
</evidence>
<comment type="cofactor">
    <cofactor evidence="1">
        <name>Mg(2+)</name>
        <dbReference type="ChEBI" id="CHEBI:18420"/>
    </cofactor>
</comment>
<keyword evidence="8" id="KW-1185">Reference proteome</keyword>
<proteinExistence type="predicted"/>
<dbReference type="GO" id="GO:0005737">
    <property type="term" value="C:cytoplasm"/>
    <property type="evidence" value="ECO:0007669"/>
    <property type="project" value="TreeGrafter"/>
</dbReference>
<accession>A0A2S8A912</accession>
<keyword evidence="4" id="KW-0460">Magnesium</keyword>
<dbReference type="PANTHER" id="PTHR30001:SF0">
    <property type="entry name" value="RIBONUCLEASE G"/>
    <property type="match status" value="1"/>
</dbReference>
<reference evidence="7 8" key="1">
    <citation type="submission" date="2018-02" db="EMBL/GenBank/DDBJ databases">
        <title>Genome sequences of Apibacter spp., gut symbionts of Asian honey bees.</title>
        <authorList>
            <person name="Kwong W.K."/>
            <person name="Steele M.I."/>
            <person name="Moran N.A."/>
        </authorList>
    </citation>
    <scope>NUCLEOTIDE SEQUENCE [LARGE SCALE GENOMIC DNA]</scope>
    <source>
        <strain evidence="8">wkB301</strain>
    </source>
</reference>
<evidence type="ECO:0000256" key="4">
    <source>
        <dbReference type="ARBA" id="ARBA00022842"/>
    </source>
</evidence>
<evidence type="ECO:0000256" key="3">
    <source>
        <dbReference type="ARBA" id="ARBA00022801"/>
    </source>
</evidence>
<dbReference type="Proteomes" id="UP000238042">
    <property type="component" value="Unassembled WGS sequence"/>
</dbReference>
<dbReference type="InterPro" id="IPR003029">
    <property type="entry name" value="S1_domain"/>
</dbReference>
<dbReference type="SUPFAM" id="SSF50249">
    <property type="entry name" value="Nucleic acid-binding proteins"/>
    <property type="match status" value="1"/>
</dbReference>
<evidence type="ECO:0000313" key="8">
    <source>
        <dbReference type="Proteomes" id="UP000238042"/>
    </source>
</evidence>
<dbReference type="NCBIfam" id="TIGR00757">
    <property type="entry name" value="RNaseEG"/>
    <property type="match status" value="1"/>
</dbReference>
<dbReference type="RefSeq" id="WP_105247317.1">
    <property type="nucleotide sequence ID" value="NZ_PSZM01000043.1"/>
</dbReference>
<dbReference type="AlphaFoldDB" id="A0A2S8A912"/>
<evidence type="ECO:0000313" key="7">
    <source>
        <dbReference type="EMBL" id="PQL91052.1"/>
    </source>
</evidence>
<feature type="domain" description="S1 motif" evidence="6">
    <location>
        <begin position="37"/>
        <end position="141"/>
    </location>
</feature>
<dbReference type="OrthoDB" id="9804278at2"/>
<keyword evidence="5" id="KW-0694">RNA-binding</keyword>
<evidence type="ECO:0000259" key="6">
    <source>
        <dbReference type="SMART" id="SM00316"/>
    </source>
</evidence>
<comment type="caution">
    <text evidence="7">The sequence shown here is derived from an EMBL/GenBank/DDBJ whole genome shotgun (WGS) entry which is preliminary data.</text>
</comment>
<dbReference type="GO" id="GO:0006364">
    <property type="term" value="P:rRNA processing"/>
    <property type="evidence" value="ECO:0007669"/>
    <property type="project" value="TreeGrafter"/>
</dbReference>
<keyword evidence="3" id="KW-0378">Hydrolase</keyword>
<dbReference type="GO" id="GO:0016787">
    <property type="term" value="F:hydrolase activity"/>
    <property type="evidence" value="ECO:0007669"/>
    <property type="project" value="UniProtKB-KW"/>
</dbReference>